<keyword evidence="3" id="KW-1185">Reference proteome</keyword>
<organism evidence="2 3">
    <name type="scientific">Arenivirga flava</name>
    <dbReference type="NCBI Taxonomy" id="1930060"/>
    <lineage>
        <taxon>Bacteria</taxon>
        <taxon>Bacillati</taxon>
        <taxon>Actinomycetota</taxon>
        <taxon>Actinomycetes</taxon>
        <taxon>Micrococcales</taxon>
        <taxon>Microbacteriaceae</taxon>
        <taxon>Arenivirga</taxon>
    </lineage>
</organism>
<feature type="transmembrane region" description="Helical" evidence="1">
    <location>
        <begin position="98"/>
        <end position="120"/>
    </location>
</feature>
<gene>
    <name evidence="2" type="ORF">GCM10025874_28850</name>
</gene>
<evidence type="ECO:0000313" key="2">
    <source>
        <dbReference type="EMBL" id="GMA29632.1"/>
    </source>
</evidence>
<dbReference type="Proteomes" id="UP001157160">
    <property type="component" value="Unassembled WGS sequence"/>
</dbReference>
<proteinExistence type="predicted"/>
<sequence>MNDLEPDRRAELIAAALAGELTPDEGAELDALRADDPTIDAEFAELSAVAHALPAVERWDDVAPSASLAARIAALDDGGMADAPVTPIRSSRRLMRPLLLAVGAAACVGLGLGGGLLLAAPPAAVEGPPGTLGAVEEVAFEGAPESVEIDAALVAHTWGTETVLTVEGLDAGDAFTVVVVGEDGEEVESGTFLGSTVPIECRLNAAVLREDVAAVAIRAIDGGQIAVAEVPAV</sequence>
<keyword evidence="1" id="KW-0472">Membrane</keyword>
<evidence type="ECO:0000256" key="1">
    <source>
        <dbReference type="SAM" id="Phobius"/>
    </source>
</evidence>
<evidence type="ECO:0008006" key="4">
    <source>
        <dbReference type="Google" id="ProtNLM"/>
    </source>
</evidence>
<reference evidence="2 3" key="1">
    <citation type="journal article" date="2014" name="Int. J. Syst. Evol. Microbiol.">
        <title>Complete genome sequence of Corynebacterium casei LMG S-19264T (=DSM 44701T), isolated from a smear-ripened cheese.</title>
        <authorList>
            <consortium name="US DOE Joint Genome Institute (JGI-PGF)"/>
            <person name="Walter F."/>
            <person name="Albersmeier A."/>
            <person name="Kalinowski J."/>
            <person name="Ruckert C."/>
        </authorList>
    </citation>
    <scope>NUCLEOTIDE SEQUENCE [LARGE SCALE GENOMIC DNA]</scope>
    <source>
        <strain evidence="2 3">NBRC 112289</strain>
    </source>
</reference>
<accession>A0AA37UVU6</accession>
<protein>
    <recommendedName>
        <fullName evidence="4">Anti-sigma factor</fullName>
    </recommendedName>
</protein>
<evidence type="ECO:0000313" key="3">
    <source>
        <dbReference type="Proteomes" id="UP001157160"/>
    </source>
</evidence>
<dbReference type="RefSeq" id="WP_284233919.1">
    <property type="nucleotide sequence ID" value="NZ_BSUL01000001.1"/>
</dbReference>
<dbReference type="EMBL" id="BSUL01000001">
    <property type="protein sequence ID" value="GMA29632.1"/>
    <property type="molecule type" value="Genomic_DNA"/>
</dbReference>
<comment type="caution">
    <text evidence="2">The sequence shown here is derived from an EMBL/GenBank/DDBJ whole genome shotgun (WGS) entry which is preliminary data.</text>
</comment>
<keyword evidence="1" id="KW-1133">Transmembrane helix</keyword>
<name>A0AA37UVU6_9MICO</name>
<keyword evidence="1" id="KW-0812">Transmembrane</keyword>
<dbReference type="AlphaFoldDB" id="A0AA37UVU6"/>